<dbReference type="InterPro" id="IPR025355">
    <property type="entry name" value="DUF4259"/>
</dbReference>
<evidence type="ECO:0000313" key="1">
    <source>
        <dbReference type="EMBL" id="MFC5820950.1"/>
    </source>
</evidence>
<evidence type="ECO:0000313" key="2">
    <source>
        <dbReference type="Proteomes" id="UP001596096"/>
    </source>
</evidence>
<dbReference type="Proteomes" id="UP001596096">
    <property type="component" value="Unassembled WGS sequence"/>
</dbReference>
<keyword evidence="2" id="KW-1185">Reference proteome</keyword>
<sequence>MGTWGSSPFDSDTSEDFLDELEELSASQRLIMIEATFHSAIEAQGNSNASVLPEEVVAAAAVVAANIPAGRSLTWNEENPGVMEWLAQPITPALAMSAIQALDVTLPADGWFWRSWVDDGEREEAQAAIDSLRSVLRHFISEGEASGR</sequence>
<proteinExistence type="predicted"/>
<comment type="caution">
    <text evidence="1">The sequence shown here is derived from an EMBL/GenBank/DDBJ whole genome shotgun (WGS) entry which is preliminary data.</text>
</comment>
<protein>
    <submittedName>
        <fullName evidence="1">DUF4259 domain-containing protein</fullName>
    </submittedName>
</protein>
<name>A0ABW1C7M1_9ACTN</name>
<reference evidence="2" key="1">
    <citation type="journal article" date="2019" name="Int. J. Syst. Evol. Microbiol.">
        <title>The Global Catalogue of Microorganisms (GCM) 10K type strain sequencing project: providing services to taxonomists for standard genome sequencing and annotation.</title>
        <authorList>
            <consortium name="The Broad Institute Genomics Platform"/>
            <consortium name="The Broad Institute Genome Sequencing Center for Infectious Disease"/>
            <person name="Wu L."/>
            <person name="Ma J."/>
        </authorList>
    </citation>
    <scope>NUCLEOTIDE SEQUENCE [LARGE SCALE GENOMIC DNA]</scope>
    <source>
        <strain evidence="2">CGMCC 4.7106</strain>
    </source>
</reference>
<dbReference type="EMBL" id="JBHSNW010000029">
    <property type="protein sequence ID" value="MFC5820950.1"/>
    <property type="molecule type" value="Genomic_DNA"/>
</dbReference>
<gene>
    <name evidence="1" type="ORF">ACFPUY_38130</name>
</gene>
<organism evidence="1 2">
    <name type="scientific">Nonomuraea harbinensis</name>
    <dbReference type="NCBI Taxonomy" id="1286938"/>
    <lineage>
        <taxon>Bacteria</taxon>
        <taxon>Bacillati</taxon>
        <taxon>Actinomycetota</taxon>
        <taxon>Actinomycetes</taxon>
        <taxon>Streptosporangiales</taxon>
        <taxon>Streptosporangiaceae</taxon>
        <taxon>Nonomuraea</taxon>
    </lineage>
</organism>
<dbReference type="Pfam" id="PF14078">
    <property type="entry name" value="DUF4259"/>
    <property type="match status" value="1"/>
</dbReference>
<accession>A0ABW1C7M1</accession>
<dbReference type="RefSeq" id="WP_246640366.1">
    <property type="nucleotide sequence ID" value="NZ_JAHKRN010000024.1"/>
</dbReference>